<name>K1Z3T3_9BACT</name>
<accession>K1Z3T3</accession>
<evidence type="ECO:0000313" key="1">
    <source>
        <dbReference type="EMBL" id="EKD44177.1"/>
    </source>
</evidence>
<protein>
    <submittedName>
        <fullName evidence="1">Uncharacterized protein</fullName>
    </submittedName>
</protein>
<reference evidence="1" key="1">
    <citation type="journal article" date="2012" name="Science">
        <title>Fermentation, hydrogen, and sulfur metabolism in multiple uncultivated bacterial phyla.</title>
        <authorList>
            <person name="Wrighton K.C."/>
            <person name="Thomas B.C."/>
            <person name="Sharon I."/>
            <person name="Miller C.S."/>
            <person name="Castelle C.J."/>
            <person name="VerBerkmoes N.C."/>
            <person name="Wilkins M.J."/>
            <person name="Hettich R.L."/>
            <person name="Lipton M.S."/>
            <person name="Williams K.H."/>
            <person name="Long P.E."/>
            <person name="Banfield J.F."/>
        </authorList>
    </citation>
    <scope>NUCLEOTIDE SEQUENCE [LARGE SCALE GENOMIC DNA]</scope>
</reference>
<comment type="caution">
    <text evidence="1">The sequence shown here is derived from an EMBL/GenBank/DDBJ whole genome shotgun (WGS) entry which is preliminary data.</text>
</comment>
<gene>
    <name evidence="1" type="ORF">ACD_71C00218G0002</name>
</gene>
<dbReference type="AlphaFoldDB" id="K1Z3T3"/>
<organism evidence="1">
    <name type="scientific">uncultured bacterium</name>
    <name type="common">gcode 4</name>
    <dbReference type="NCBI Taxonomy" id="1234023"/>
    <lineage>
        <taxon>Bacteria</taxon>
        <taxon>environmental samples</taxon>
    </lineage>
</organism>
<proteinExistence type="predicted"/>
<sequence>MDRTFAMCTNCACNQDNVSIYKCLECWKFQCTVCIWNTGWFLWTSKCTSCNKTRISKEWKIMKA</sequence>
<dbReference type="EMBL" id="AMFJ01028949">
    <property type="protein sequence ID" value="EKD44177.1"/>
    <property type="molecule type" value="Genomic_DNA"/>
</dbReference>